<organism evidence="8 9">
    <name type="scientific">Pajaroellobacter abortibovis</name>
    <dbReference type="NCBI Taxonomy" id="1882918"/>
    <lineage>
        <taxon>Bacteria</taxon>
        <taxon>Pseudomonadati</taxon>
        <taxon>Myxococcota</taxon>
        <taxon>Polyangia</taxon>
        <taxon>Polyangiales</taxon>
        <taxon>Polyangiaceae</taxon>
    </lineage>
</organism>
<dbReference type="Proteomes" id="UP000185544">
    <property type="component" value="Chromosome"/>
</dbReference>
<evidence type="ECO:0000256" key="6">
    <source>
        <dbReference type="ARBA" id="ARBA00023136"/>
    </source>
</evidence>
<comment type="subcellular location">
    <subcellularLocation>
        <location evidence="1">Cell membrane</location>
        <topology evidence="1">Multi-pass membrane protein</topology>
    </subcellularLocation>
</comment>
<sequence>MWHVLFPRIDTTRGDIPILLLRTVAGAAFLIHGWKKIQDPVGWIGPGSSIPGVLQALAALSEFGGGGAWILGLLTPLVSAGILSTMSVALWMHISVWGDPFVGSPSSYELPLLYAIIAILLLRMGPGRFSIDAILSRQLTPKKEDEQLV</sequence>
<evidence type="ECO:0000256" key="7">
    <source>
        <dbReference type="SAM" id="Phobius"/>
    </source>
</evidence>
<dbReference type="PANTHER" id="PTHR33452">
    <property type="entry name" value="OXIDOREDUCTASE CATD-RELATED"/>
    <property type="match status" value="1"/>
</dbReference>
<evidence type="ECO:0000256" key="3">
    <source>
        <dbReference type="ARBA" id="ARBA00022475"/>
    </source>
</evidence>
<dbReference type="PANTHER" id="PTHR33452:SF1">
    <property type="entry name" value="INNER MEMBRANE PROTEIN YPHA-RELATED"/>
    <property type="match status" value="1"/>
</dbReference>
<name>A0A1L6MXP1_9BACT</name>
<reference evidence="8 9" key="1">
    <citation type="submission" date="2016-08" db="EMBL/GenBank/DDBJ databases">
        <title>Identification and validation of antigenic proteins from Pajaroellobacter abortibovis using de-novo genome sequence assembly and reverse vaccinology.</title>
        <authorList>
            <person name="Welly B.T."/>
            <person name="Miller M.R."/>
            <person name="Stott J.L."/>
            <person name="Blanchard M.T."/>
            <person name="Islas-Trejo A.D."/>
            <person name="O'Rourke S.M."/>
            <person name="Young A.E."/>
            <person name="Medrano J.F."/>
            <person name="Van Eenennaam A.L."/>
        </authorList>
    </citation>
    <scope>NUCLEOTIDE SEQUENCE [LARGE SCALE GENOMIC DNA]</scope>
    <source>
        <strain evidence="8 9">BTF92-0548A/99-0131</strain>
    </source>
</reference>
<dbReference type="InterPro" id="IPR032808">
    <property type="entry name" value="DoxX"/>
</dbReference>
<dbReference type="OrthoDB" id="886570at2"/>
<evidence type="ECO:0000256" key="1">
    <source>
        <dbReference type="ARBA" id="ARBA00004651"/>
    </source>
</evidence>
<dbReference type="EMBL" id="CP016908">
    <property type="protein sequence ID" value="APS00353.1"/>
    <property type="molecule type" value="Genomic_DNA"/>
</dbReference>
<evidence type="ECO:0000256" key="5">
    <source>
        <dbReference type="ARBA" id="ARBA00022989"/>
    </source>
</evidence>
<keyword evidence="5 7" id="KW-1133">Transmembrane helix</keyword>
<dbReference type="Pfam" id="PF07681">
    <property type="entry name" value="DoxX"/>
    <property type="match status" value="1"/>
</dbReference>
<keyword evidence="4 7" id="KW-0812">Transmembrane</keyword>
<evidence type="ECO:0000256" key="4">
    <source>
        <dbReference type="ARBA" id="ARBA00022692"/>
    </source>
</evidence>
<dbReference type="InterPro" id="IPR051907">
    <property type="entry name" value="DoxX-like_oxidoreductase"/>
</dbReference>
<dbReference type="KEGG" id="pabo:BCY86_06425"/>
<gene>
    <name evidence="8" type="ORF">BCY86_06425</name>
</gene>
<comment type="similarity">
    <text evidence="2">Belongs to the DoxX family.</text>
</comment>
<keyword evidence="6 7" id="KW-0472">Membrane</keyword>
<feature type="transmembrane region" description="Helical" evidence="7">
    <location>
        <begin position="112"/>
        <end position="135"/>
    </location>
</feature>
<dbReference type="AlphaFoldDB" id="A0A1L6MXP1"/>
<proteinExistence type="inferred from homology"/>
<evidence type="ECO:0000313" key="9">
    <source>
        <dbReference type="Proteomes" id="UP000185544"/>
    </source>
</evidence>
<keyword evidence="3" id="KW-1003">Cell membrane</keyword>
<dbReference type="GO" id="GO:0005886">
    <property type="term" value="C:plasma membrane"/>
    <property type="evidence" value="ECO:0007669"/>
    <property type="project" value="UniProtKB-SubCell"/>
</dbReference>
<evidence type="ECO:0000313" key="8">
    <source>
        <dbReference type="EMBL" id="APS00353.1"/>
    </source>
</evidence>
<keyword evidence="9" id="KW-1185">Reference proteome</keyword>
<dbReference type="STRING" id="1882918.BCY86_06425"/>
<protein>
    <submittedName>
        <fullName evidence="8">DoxX family protein</fullName>
    </submittedName>
</protein>
<evidence type="ECO:0000256" key="2">
    <source>
        <dbReference type="ARBA" id="ARBA00006679"/>
    </source>
</evidence>
<feature type="transmembrane region" description="Helical" evidence="7">
    <location>
        <begin position="67"/>
        <end position="92"/>
    </location>
</feature>
<accession>A0A1L6MXP1</accession>